<sequence length="143" mass="16938">MDTESDNLTIEIEPNKDNDTNSARYQCLLKLLNGILLNINKQTIKTIEEFASIDREDIIQDKNYIYLLEIQKDLFKKGRFTKTSTAWSRHTKSKTTNYIMTFLRYACAQIGYEFNYVKKDKCDIVSGKSYRRTHYLYSIKKHI</sequence>
<gene>
    <name evidence="1" type="ORF">Hyperionvirus11_46</name>
</gene>
<accession>A0A3G5AD05</accession>
<dbReference type="EMBL" id="MK072393">
    <property type="protein sequence ID" value="AYV83773.1"/>
    <property type="molecule type" value="Genomic_DNA"/>
</dbReference>
<reference evidence="1" key="1">
    <citation type="submission" date="2018-10" db="EMBL/GenBank/DDBJ databases">
        <title>Hidden diversity of soil giant viruses.</title>
        <authorList>
            <person name="Schulz F."/>
            <person name="Alteio L."/>
            <person name="Goudeau D."/>
            <person name="Ryan E.M."/>
            <person name="Malmstrom R.R."/>
            <person name="Blanchard J."/>
            <person name="Woyke T."/>
        </authorList>
    </citation>
    <scope>NUCLEOTIDE SEQUENCE</scope>
    <source>
        <strain evidence="1">HYV1</strain>
    </source>
</reference>
<name>A0A3G5AD05_9VIRU</name>
<organism evidence="1">
    <name type="scientific">Hyperionvirus sp</name>
    <dbReference type="NCBI Taxonomy" id="2487770"/>
    <lineage>
        <taxon>Viruses</taxon>
        <taxon>Varidnaviria</taxon>
        <taxon>Bamfordvirae</taxon>
        <taxon>Nucleocytoviricota</taxon>
        <taxon>Megaviricetes</taxon>
        <taxon>Imitervirales</taxon>
        <taxon>Mimiviridae</taxon>
        <taxon>Klosneuvirinae</taxon>
    </lineage>
</organism>
<proteinExistence type="predicted"/>
<evidence type="ECO:0000313" key="1">
    <source>
        <dbReference type="EMBL" id="AYV83773.1"/>
    </source>
</evidence>
<protein>
    <submittedName>
        <fullName evidence="1">Uncharacterized protein</fullName>
    </submittedName>
</protein>